<evidence type="ECO:0000256" key="4">
    <source>
        <dbReference type="ARBA" id="ARBA00023012"/>
    </source>
</evidence>
<gene>
    <name evidence="13" type="ORF">ABO01nite_08240</name>
</gene>
<dbReference type="Gene3D" id="3.40.50.2300">
    <property type="match status" value="1"/>
</dbReference>
<dbReference type="PROSITE" id="PS50110">
    <property type="entry name" value="RESPONSE_REGULATORY"/>
    <property type="match status" value="1"/>
</dbReference>
<dbReference type="Pfam" id="PF00072">
    <property type="entry name" value="Response_reg"/>
    <property type="match status" value="1"/>
</dbReference>
<dbReference type="FunFam" id="1.10.10.10:FF:000099">
    <property type="entry name" value="Two-component system response regulator TorR"/>
    <property type="match status" value="1"/>
</dbReference>
<dbReference type="GO" id="GO:0005829">
    <property type="term" value="C:cytosol"/>
    <property type="evidence" value="ECO:0007669"/>
    <property type="project" value="TreeGrafter"/>
</dbReference>
<organism evidence="13 14">
    <name type="scientific">Asaia bogorensis NBRC 16594</name>
    <dbReference type="NCBI Taxonomy" id="1231624"/>
    <lineage>
        <taxon>Bacteria</taxon>
        <taxon>Pseudomonadati</taxon>
        <taxon>Pseudomonadota</taxon>
        <taxon>Alphaproteobacteria</taxon>
        <taxon>Acetobacterales</taxon>
        <taxon>Acetobacteraceae</taxon>
        <taxon>Asaia</taxon>
    </lineage>
</organism>
<evidence type="ECO:0000256" key="7">
    <source>
        <dbReference type="ARBA" id="ARBA00023163"/>
    </source>
</evidence>
<dbReference type="InterPro" id="IPR039420">
    <property type="entry name" value="WalR-like"/>
</dbReference>
<sequence length="258" mass="28206">MTTAPTAPSPAPDLPARILIVEDDPGMRTLIQRALQGDGFRVRSVASGDEMWDALAVGPVDLFVMDVMLPKTSGVELCRAIRNGQGTNHPGEAPLAQTPIIMVSARGEERDRVLGLEIGADDYVAKPFGQRELLARVRAVLRRGQGAAPTEVSRKETILFAGWKLDLRRRELTDPSGAVVDISGAEHDLLTSFLDNPQRVIARDRLLELSRTRLGDVSDRSIDVLVSRLRRKLGADADALIRTVRGLGYIFVAEVERV</sequence>
<dbReference type="GO" id="GO:0032993">
    <property type="term" value="C:protein-DNA complex"/>
    <property type="evidence" value="ECO:0007669"/>
    <property type="project" value="TreeGrafter"/>
</dbReference>
<dbReference type="SMART" id="SM00448">
    <property type="entry name" value="REC"/>
    <property type="match status" value="1"/>
</dbReference>
<evidence type="ECO:0000256" key="3">
    <source>
        <dbReference type="ARBA" id="ARBA00022553"/>
    </source>
</evidence>
<dbReference type="InterPro" id="IPR001867">
    <property type="entry name" value="OmpR/PhoB-type_DNA-bd"/>
</dbReference>
<feature type="modified residue" description="4-aspartylphosphate" evidence="9">
    <location>
        <position position="66"/>
    </location>
</feature>
<dbReference type="KEGG" id="abg:Asbog_00150"/>
<dbReference type="RefSeq" id="WP_231944608.1">
    <property type="nucleotide sequence ID" value="NZ_AP014690.1"/>
</dbReference>
<keyword evidence="4" id="KW-0902">Two-component regulatory system</keyword>
<evidence type="ECO:0000313" key="14">
    <source>
        <dbReference type="Proteomes" id="UP000321287"/>
    </source>
</evidence>
<keyword evidence="2" id="KW-0963">Cytoplasm</keyword>
<dbReference type="GeneID" id="78225260"/>
<keyword evidence="3 9" id="KW-0597">Phosphoprotein</keyword>
<evidence type="ECO:0000256" key="1">
    <source>
        <dbReference type="ARBA" id="ARBA00004496"/>
    </source>
</evidence>
<keyword evidence="14" id="KW-1185">Reference proteome</keyword>
<dbReference type="GO" id="GO:0000156">
    <property type="term" value="F:phosphorelay response regulator activity"/>
    <property type="evidence" value="ECO:0007669"/>
    <property type="project" value="TreeGrafter"/>
</dbReference>
<dbReference type="SUPFAM" id="SSF46894">
    <property type="entry name" value="C-terminal effector domain of the bipartite response regulators"/>
    <property type="match status" value="1"/>
</dbReference>
<evidence type="ECO:0000259" key="11">
    <source>
        <dbReference type="PROSITE" id="PS50110"/>
    </source>
</evidence>
<evidence type="ECO:0000256" key="6">
    <source>
        <dbReference type="ARBA" id="ARBA00023125"/>
    </source>
</evidence>
<dbReference type="InterPro" id="IPR016032">
    <property type="entry name" value="Sig_transdc_resp-reg_C-effctor"/>
</dbReference>
<comment type="caution">
    <text evidence="13">The sequence shown here is derived from an EMBL/GenBank/DDBJ whole genome shotgun (WGS) entry which is preliminary data.</text>
</comment>
<name>A0AAN4R221_9PROT</name>
<dbReference type="PANTHER" id="PTHR48111:SF4">
    <property type="entry name" value="DNA-BINDING DUAL TRANSCRIPTIONAL REGULATOR OMPR"/>
    <property type="match status" value="1"/>
</dbReference>
<proteinExistence type="predicted"/>
<dbReference type="InterPro" id="IPR036388">
    <property type="entry name" value="WH-like_DNA-bd_sf"/>
</dbReference>
<keyword evidence="5" id="KW-0805">Transcription regulation</keyword>
<dbReference type="GO" id="GO:0000976">
    <property type="term" value="F:transcription cis-regulatory region binding"/>
    <property type="evidence" value="ECO:0007669"/>
    <property type="project" value="TreeGrafter"/>
</dbReference>
<dbReference type="Gene3D" id="1.10.10.10">
    <property type="entry name" value="Winged helix-like DNA-binding domain superfamily/Winged helix DNA-binding domain"/>
    <property type="match status" value="1"/>
</dbReference>
<dbReference type="AlphaFoldDB" id="A0AAN4R221"/>
<dbReference type="GO" id="GO:0006355">
    <property type="term" value="P:regulation of DNA-templated transcription"/>
    <property type="evidence" value="ECO:0007669"/>
    <property type="project" value="InterPro"/>
</dbReference>
<dbReference type="InterPro" id="IPR011006">
    <property type="entry name" value="CheY-like_superfamily"/>
</dbReference>
<dbReference type="Gene3D" id="6.10.250.690">
    <property type="match status" value="1"/>
</dbReference>
<dbReference type="InterPro" id="IPR001789">
    <property type="entry name" value="Sig_transdc_resp-reg_receiver"/>
</dbReference>
<evidence type="ECO:0000259" key="12">
    <source>
        <dbReference type="PROSITE" id="PS51755"/>
    </source>
</evidence>
<protein>
    <recommendedName>
        <fullName evidence="8">Regulatory protein VirG</fullName>
    </recommendedName>
</protein>
<feature type="domain" description="OmpR/PhoB-type" evidence="12">
    <location>
        <begin position="155"/>
        <end position="253"/>
    </location>
</feature>
<evidence type="ECO:0000256" key="5">
    <source>
        <dbReference type="ARBA" id="ARBA00023015"/>
    </source>
</evidence>
<dbReference type="Pfam" id="PF00486">
    <property type="entry name" value="Trans_reg_C"/>
    <property type="match status" value="1"/>
</dbReference>
<evidence type="ECO:0000256" key="8">
    <source>
        <dbReference type="ARBA" id="ARBA00067337"/>
    </source>
</evidence>
<feature type="DNA-binding region" description="OmpR/PhoB-type" evidence="10">
    <location>
        <begin position="155"/>
        <end position="253"/>
    </location>
</feature>
<feature type="domain" description="Response regulatory" evidence="11">
    <location>
        <begin position="17"/>
        <end position="141"/>
    </location>
</feature>
<evidence type="ECO:0000256" key="10">
    <source>
        <dbReference type="PROSITE-ProRule" id="PRU01091"/>
    </source>
</evidence>
<dbReference type="EMBL" id="BJVS01000002">
    <property type="protein sequence ID" value="GEL52817.1"/>
    <property type="molecule type" value="Genomic_DNA"/>
</dbReference>
<evidence type="ECO:0000256" key="9">
    <source>
        <dbReference type="PROSITE-ProRule" id="PRU00169"/>
    </source>
</evidence>
<dbReference type="SUPFAM" id="SSF52172">
    <property type="entry name" value="CheY-like"/>
    <property type="match status" value="1"/>
</dbReference>
<evidence type="ECO:0000313" key="13">
    <source>
        <dbReference type="EMBL" id="GEL52817.1"/>
    </source>
</evidence>
<dbReference type="CDD" id="cd00383">
    <property type="entry name" value="trans_reg_C"/>
    <property type="match status" value="1"/>
</dbReference>
<dbReference type="Proteomes" id="UP000321287">
    <property type="component" value="Unassembled WGS sequence"/>
</dbReference>
<dbReference type="PROSITE" id="PS51755">
    <property type="entry name" value="OMPR_PHOB"/>
    <property type="match status" value="1"/>
</dbReference>
<keyword evidence="7" id="KW-0804">Transcription</keyword>
<comment type="subcellular location">
    <subcellularLocation>
        <location evidence="1">Cytoplasm</location>
    </subcellularLocation>
</comment>
<dbReference type="SMART" id="SM00862">
    <property type="entry name" value="Trans_reg_C"/>
    <property type="match status" value="1"/>
</dbReference>
<accession>A0AAN4R221</accession>
<reference evidence="13 14" key="1">
    <citation type="submission" date="2019-07" db="EMBL/GenBank/DDBJ databases">
        <title>Whole genome shotgun sequence of Asaia bogorensis NBRC 16594.</title>
        <authorList>
            <person name="Hosoyama A."/>
            <person name="Uohara A."/>
            <person name="Ohji S."/>
            <person name="Ichikawa N."/>
        </authorList>
    </citation>
    <scope>NUCLEOTIDE SEQUENCE [LARGE SCALE GENOMIC DNA]</scope>
    <source>
        <strain evidence="13 14">NBRC 16594</strain>
    </source>
</reference>
<keyword evidence="6 10" id="KW-0238">DNA-binding</keyword>
<dbReference type="PANTHER" id="PTHR48111">
    <property type="entry name" value="REGULATOR OF RPOS"/>
    <property type="match status" value="1"/>
</dbReference>
<evidence type="ECO:0000256" key="2">
    <source>
        <dbReference type="ARBA" id="ARBA00022490"/>
    </source>
</evidence>